<comment type="caution">
    <text evidence="2">The sequence shown here is derived from an EMBL/GenBank/DDBJ whole genome shotgun (WGS) entry which is preliminary data.</text>
</comment>
<evidence type="ECO:0000256" key="1">
    <source>
        <dbReference type="SAM" id="MobiDB-lite"/>
    </source>
</evidence>
<dbReference type="EMBL" id="JANBTX010000089">
    <property type="protein sequence ID" value="KAJ2686933.1"/>
    <property type="molecule type" value="Genomic_DNA"/>
</dbReference>
<feature type="compositionally biased region" description="Polar residues" evidence="1">
    <location>
        <begin position="1"/>
        <end position="22"/>
    </location>
</feature>
<evidence type="ECO:0000313" key="3">
    <source>
        <dbReference type="Proteomes" id="UP001151516"/>
    </source>
</evidence>
<feature type="region of interest" description="Disordered" evidence="1">
    <location>
        <begin position="1"/>
        <end position="49"/>
    </location>
</feature>
<keyword evidence="3" id="KW-1185">Reference proteome</keyword>
<reference evidence="2" key="1">
    <citation type="submission" date="2022-07" db="EMBL/GenBank/DDBJ databases">
        <title>Phylogenomic reconstructions and comparative analyses of Kickxellomycotina fungi.</title>
        <authorList>
            <person name="Reynolds N.K."/>
            <person name="Stajich J.E."/>
            <person name="Barry K."/>
            <person name="Grigoriev I.V."/>
            <person name="Crous P."/>
            <person name="Smith M.E."/>
        </authorList>
    </citation>
    <scope>NUCLEOTIDE SEQUENCE</scope>
    <source>
        <strain evidence="2">CBS 109367</strain>
    </source>
</reference>
<dbReference type="OrthoDB" id="5569779at2759"/>
<dbReference type="AlphaFoldDB" id="A0A9W8GLI0"/>
<name>A0A9W8GLI0_9FUNG</name>
<sequence length="250" mass="28088">MPTDNKSTPTTSDAIGQPTKDTATAEHNESRIAPPTWSEPRGRNMSQDNKLVNPRVCVSKEFHASVSSKAPGDALPVTAKLSCFEILSPVAVNAVLLERRQQNKGQRGGWADAWYARWLVQIQFFTILDQKHIKRAQELMKSSGLPTRDIAREVIADDEERKAKFQFVTMDESMVEWPASVAGFYRRMFAPNMTMGRKYVESWQNGNQLSMLTKFWDSAVNFGGIKLAAKALSNMAKAWDEENGSDKKQD</sequence>
<protein>
    <submittedName>
        <fullName evidence="2">Uncharacterized protein</fullName>
    </submittedName>
</protein>
<evidence type="ECO:0000313" key="2">
    <source>
        <dbReference type="EMBL" id="KAJ2686933.1"/>
    </source>
</evidence>
<proteinExistence type="predicted"/>
<dbReference type="Proteomes" id="UP001151516">
    <property type="component" value="Unassembled WGS sequence"/>
</dbReference>
<accession>A0A9W8GLI0</accession>
<gene>
    <name evidence="2" type="ORF">IWW39_003291</name>
</gene>
<organism evidence="2 3">
    <name type="scientific">Coemansia spiralis</name>
    <dbReference type="NCBI Taxonomy" id="417178"/>
    <lineage>
        <taxon>Eukaryota</taxon>
        <taxon>Fungi</taxon>
        <taxon>Fungi incertae sedis</taxon>
        <taxon>Zoopagomycota</taxon>
        <taxon>Kickxellomycotina</taxon>
        <taxon>Kickxellomycetes</taxon>
        <taxon>Kickxellales</taxon>
        <taxon>Kickxellaceae</taxon>
        <taxon>Coemansia</taxon>
    </lineage>
</organism>